<accession>A0A7X8TIZ7</accession>
<dbReference type="InterPro" id="IPR005651">
    <property type="entry name" value="Trm112-like"/>
</dbReference>
<dbReference type="Pfam" id="PF03966">
    <property type="entry name" value="Trm112p"/>
    <property type="match status" value="1"/>
</dbReference>
<evidence type="ECO:0000313" key="1">
    <source>
        <dbReference type="EMBL" id="NLS08938.1"/>
    </source>
</evidence>
<dbReference type="Proteomes" id="UP000523139">
    <property type="component" value="Unassembled WGS sequence"/>
</dbReference>
<dbReference type="Gene3D" id="2.20.25.10">
    <property type="match status" value="1"/>
</dbReference>
<organism evidence="1 2">
    <name type="scientific">Nesterenkonia sedimenti</name>
    <dbReference type="NCBI Taxonomy" id="1463632"/>
    <lineage>
        <taxon>Bacteria</taxon>
        <taxon>Bacillati</taxon>
        <taxon>Actinomycetota</taxon>
        <taxon>Actinomycetes</taxon>
        <taxon>Micrococcales</taxon>
        <taxon>Micrococcaceae</taxon>
        <taxon>Nesterenkonia</taxon>
    </lineage>
</organism>
<evidence type="ECO:0008006" key="3">
    <source>
        <dbReference type="Google" id="ProtNLM"/>
    </source>
</evidence>
<dbReference type="EMBL" id="JABAHY010000001">
    <property type="protein sequence ID" value="NLS08938.1"/>
    <property type="molecule type" value="Genomic_DNA"/>
</dbReference>
<keyword evidence="2" id="KW-1185">Reference proteome</keyword>
<dbReference type="SUPFAM" id="SSF158997">
    <property type="entry name" value="Trm112p-like"/>
    <property type="match status" value="1"/>
</dbReference>
<dbReference type="AlphaFoldDB" id="A0A7X8TIZ7"/>
<reference evidence="1 2" key="1">
    <citation type="submission" date="2020-04" db="EMBL/GenBank/DDBJ databases">
        <title>Nesterenkonia sp. nov., isolated from marine sediment.</title>
        <authorList>
            <person name="Zhang G."/>
        </authorList>
    </citation>
    <scope>NUCLEOTIDE SEQUENCE [LARGE SCALE GENOMIC DNA]</scope>
    <source>
        <strain evidence="1 2">MY13</strain>
    </source>
</reference>
<sequence length="54" mass="5812">MPASPQLDPAVLEILRCPVTGSRLTQEGSELVTVDDPARRYPIDQGVPKLLPNG</sequence>
<comment type="caution">
    <text evidence="1">The sequence shown here is derived from an EMBL/GenBank/DDBJ whole genome shotgun (WGS) entry which is preliminary data.</text>
</comment>
<dbReference type="RefSeq" id="WP_168886404.1">
    <property type="nucleotide sequence ID" value="NZ_JABAHY010000001.1"/>
</dbReference>
<gene>
    <name evidence="1" type="ORF">HGQ17_02755</name>
</gene>
<name>A0A7X8TIZ7_9MICC</name>
<proteinExistence type="predicted"/>
<protein>
    <recommendedName>
        <fullName evidence="3">Trm112 family protein</fullName>
    </recommendedName>
</protein>
<evidence type="ECO:0000313" key="2">
    <source>
        <dbReference type="Proteomes" id="UP000523139"/>
    </source>
</evidence>